<comment type="caution">
    <text evidence="1">The sequence shown here is derived from an EMBL/GenBank/DDBJ whole genome shotgun (WGS) entry which is preliminary data.</text>
</comment>
<dbReference type="Proteomes" id="UP001597493">
    <property type="component" value="Unassembled WGS sequence"/>
</dbReference>
<accession>A0ABW5QXP0</accession>
<protein>
    <recommendedName>
        <fullName evidence="3">DUF4236 domain-containing protein</fullName>
    </recommendedName>
</protein>
<evidence type="ECO:0000313" key="1">
    <source>
        <dbReference type="EMBL" id="MFD2661114.1"/>
    </source>
</evidence>
<name>A0ABW5QXP0_9BACL</name>
<dbReference type="EMBL" id="JBHUMY010000012">
    <property type="protein sequence ID" value="MFD2661114.1"/>
    <property type="molecule type" value="Genomic_DNA"/>
</dbReference>
<keyword evidence="2" id="KW-1185">Reference proteome</keyword>
<evidence type="ECO:0008006" key="3">
    <source>
        <dbReference type="Google" id="ProtNLM"/>
    </source>
</evidence>
<organism evidence="1 2">
    <name type="scientific">Paenibacillus thailandensis</name>
    <dbReference type="NCBI Taxonomy" id="393250"/>
    <lineage>
        <taxon>Bacteria</taxon>
        <taxon>Bacillati</taxon>
        <taxon>Bacillota</taxon>
        <taxon>Bacilli</taxon>
        <taxon>Bacillales</taxon>
        <taxon>Paenibacillaceae</taxon>
        <taxon>Paenibacillus</taxon>
    </lineage>
</organism>
<dbReference type="RefSeq" id="WP_379273480.1">
    <property type="nucleotide sequence ID" value="NZ_JBHUGT010000024.1"/>
</dbReference>
<reference evidence="2" key="1">
    <citation type="journal article" date="2019" name="Int. J. Syst. Evol. Microbiol.">
        <title>The Global Catalogue of Microorganisms (GCM) 10K type strain sequencing project: providing services to taxonomists for standard genome sequencing and annotation.</title>
        <authorList>
            <consortium name="The Broad Institute Genomics Platform"/>
            <consortium name="The Broad Institute Genome Sequencing Center for Infectious Disease"/>
            <person name="Wu L."/>
            <person name="Ma J."/>
        </authorList>
    </citation>
    <scope>NUCLEOTIDE SEQUENCE [LARGE SCALE GENOMIC DNA]</scope>
    <source>
        <strain evidence="2">TISTR 1827</strain>
    </source>
</reference>
<gene>
    <name evidence="1" type="ORF">ACFSW5_12710</name>
</gene>
<sequence>MAKYSRSGSFHFPTSGTKPLFVVPVGVNGTLAISNNSCKPFVLLLNNTVTITVRPYGIARIGSLSGGFPTKVAIRTKGPSRGAYIFQQS</sequence>
<evidence type="ECO:0000313" key="2">
    <source>
        <dbReference type="Proteomes" id="UP001597493"/>
    </source>
</evidence>
<proteinExistence type="predicted"/>